<dbReference type="CDD" id="cd00268">
    <property type="entry name" value="DEADc"/>
    <property type="match status" value="1"/>
</dbReference>
<evidence type="ECO:0000256" key="3">
    <source>
        <dbReference type="ARBA" id="ARBA00022806"/>
    </source>
</evidence>
<evidence type="ECO:0000259" key="8">
    <source>
        <dbReference type="PROSITE" id="PS51192"/>
    </source>
</evidence>
<dbReference type="InterPro" id="IPR027417">
    <property type="entry name" value="P-loop_NTPase"/>
</dbReference>
<feature type="compositionally biased region" description="Basic and acidic residues" evidence="7">
    <location>
        <begin position="447"/>
        <end position="463"/>
    </location>
</feature>
<dbReference type="Pfam" id="PF00270">
    <property type="entry name" value="DEAD"/>
    <property type="match status" value="1"/>
</dbReference>
<feature type="compositionally biased region" description="Basic and acidic residues" evidence="7">
    <location>
        <begin position="393"/>
        <end position="430"/>
    </location>
</feature>
<reference evidence="11" key="1">
    <citation type="submission" date="2017-02" db="EMBL/GenBank/DDBJ databases">
        <authorList>
            <person name="Regsiter A."/>
            <person name="William W."/>
        </authorList>
    </citation>
    <scope>NUCLEOTIDE SEQUENCE</scope>
    <source>
        <strain evidence="11">Bib</strain>
    </source>
</reference>
<dbReference type="GO" id="GO:0016787">
    <property type="term" value="F:hydrolase activity"/>
    <property type="evidence" value="ECO:0007669"/>
    <property type="project" value="UniProtKB-KW"/>
</dbReference>
<organism evidence="11">
    <name type="scientific">uncultured spirochete</name>
    <dbReference type="NCBI Taxonomy" id="156406"/>
    <lineage>
        <taxon>Bacteria</taxon>
        <taxon>Pseudomonadati</taxon>
        <taxon>Spirochaetota</taxon>
        <taxon>Spirochaetia</taxon>
        <taxon>Spirochaetales</taxon>
        <taxon>environmental samples</taxon>
    </lineage>
</organism>
<feature type="domain" description="DEAD-box RNA helicase Q" evidence="10">
    <location>
        <begin position="1"/>
        <end position="29"/>
    </location>
</feature>
<evidence type="ECO:0000256" key="6">
    <source>
        <dbReference type="PROSITE-ProRule" id="PRU00552"/>
    </source>
</evidence>
<dbReference type="InterPro" id="IPR001650">
    <property type="entry name" value="Helicase_C-like"/>
</dbReference>
<dbReference type="PROSITE" id="PS51194">
    <property type="entry name" value="HELICASE_CTER"/>
    <property type="match status" value="1"/>
</dbReference>
<name>A0A3P3XHH6_9SPIR</name>
<feature type="domain" description="Helicase ATP-binding" evidence="8">
    <location>
        <begin position="32"/>
        <end position="204"/>
    </location>
</feature>
<dbReference type="PANTHER" id="PTHR47959">
    <property type="entry name" value="ATP-DEPENDENT RNA HELICASE RHLE-RELATED"/>
    <property type="match status" value="1"/>
</dbReference>
<evidence type="ECO:0000259" key="10">
    <source>
        <dbReference type="PROSITE" id="PS51195"/>
    </source>
</evidence>
<evidence type="ECO:0000313" key="11">
    <source>
        <dbReference type="EMBL" id="SLM12000.1"/>
    </source>
</evidence>
<feature type="domain" description="Helicase C-terminal" evidence="9">
    <location>
        <begin position="226"/>
        <end position="374"/>
    </location>
</feature>
<dbReference type="PROSITE" id="PS51195">
    <property type="entry name" value="Q_MOTIF"/>
    <property type="match status" value="1"/>
</dbReference>
<dbReference type="EC" id="3.6.4.13" evidence="11"/>
<keyword evidence="2 11" id="KW-0378">Hydrolase</keyword>
<dbReference type="PANTHER" id="PTHR47959:SF13">
    <property type="entry name" value="ATP-DEPENDENT RNA HELICASE RHLE"/>
    <property type="match status" value="1"/>
</dbReference>
<evidence type="ECO:0000256" key="5">
    <source>
        <dbReference type="ARBA" id="ARBA00038437"/>
    </source>
</evidence>
<dbReference type="CDD" id="cd18787">
    <property type="entry name" value="SF2_C_DEAD"/>
    <property type="match status" value="1"/>
</dbReference>
<dbReference type="InterPro" id="IPR014014">
    <property type="entry name" value="RNA_helicase_DEAD_Q_motif"/>
</dbReference>
<protein>
    <submittedName>
        <fullName evidence="11">ATP-dependent RNA helicase RhlE</fullName>
        <ecNumber evidence="11">3.6.4.13</ecNumber>
    </submittedName>
</protein>
<dbReference type="EMBL" id="FWDM01000014">
    <property type="protein sequence ID" value="SLM12000.1"/>
    <property type="molecule type" value="Genomic_DNA"/>
</dbReference>
<dbReference type="InterPro" id="IPR050079">
    <property type="entry name" value="DEAD_box_RNA_helicase"/>
</dbReference>
<dbReference type="GO" id="GO:0005829">
    <property type="term" value="C:cytosol"/>
    <property type="evidence" value="ECO:0007669"/>
    <property type="project" value="TreeGrafter"/>
</dbReference>
<dbReference type="PROSITE" id="PS51192">
    <property type="entry name" value="HELICASE_ATP_BIND_1"/>
    <property type="match status" value="1"/>
</dbReference>
<comment type="similarity">
    <text evidence="5">Belongs to the DEAD box helicase family.</text>
</comment>
<keyword evidence="1" id="KW-0547">Nucleotide-binding</keyword>
<dbReference type="SUPFAM" id="SSF52540">
    <property type="entry name" value="P-loop containing nucleoside triphosphate hydrolases"/>
    <property type="match status" value="1"/>
</dbReference>
<dbReference type="GO" id="GO:0003724">
    <property type="term" value="F:RNA helicase activity"/>
    <property type="evidence" value="ECO:0007669"/>
    <property type="project" value="UniProtKB-EC"/>
</dbReference>
<keyword evidence="4" id="KW-0067">ATP-binding</keyword>
<dbReference type="SMART" id="SM00490">
    <property type="entry name" value="HELICc"/>
    <property type="match status" value="1"/>
</dbReference>
<dbReference type="GO" id="GO:0005524">
    <property type="term" value="F:ATP binding"/>
    <property type="evidence" value="ECO:0007669"/>
    <property type="project" value="UniProtKB-KW"/>
</dbReference>
<proteinExistence type="inferred from homology"/>
<keyword evidence="3 11" id="KW-0347">Helicase</keyword>
<feature type="region of interest" description="Disordered" evidence="7">
    <location>
        <begin position="390"/>
        <end position="499"/>
    </location>
</feature>
<evidence type="ECO:0000256" key="7">
    <source>
        <dbReference type="SAM" id="MobiDB-lite"/>
    </source>
</evidence>
<dbReference type="GO" id="GO:0003676">
    <property type="term" value="F:nucleic acid binding"/>
    <property type="evidence" value="ECO:0007669"/>
    <property type="project" value="InterPro"/>
</dbReference>
<evidence type="ECO:0000256" key="1">
    <source>
        <dbReference type="ARBA" id="ARBA00022741"/>
    </source>
</evidence>
<feature type="short sequence motif" description="Q motif" evidence="6">
    <location>
        <begin position="1"/>
        <end position="29"/>
    </location>
</feature>
<evidence type="ECO:0000256" key="4">
    <source>
        <dbReference type="ARBA" id="ARBA00022840"/>
    </source>
</evidence>
<dbReference type="Pfam" id="PF00271">
    <property type="entry name" value="Helicase_C"/>
    <property type="match status" value="1"/>
</dbReference>
<dbReference type="InterPro" id="IPR011545">
    <property type="entry name" value="DEAD/DEAH_box_helicase_dom"/>
</dbReference>
<dbReference type="SMART" id="SM00487">
    <property type="entry name" value="DEXDc"/>
    <property type="match status" value="1"/>
</dbReference>
<dbReference type="InterPro" id="IPR014001">
    <property type="entry name" value="Helicase_ATP-bd"/>
</dbReference>
<evidence type="ECO:0000256" key="2">
    <source>
        <dbReference type="ARBA" id="ARBA00022801"/>
    </source>
</evidence>
<gene>
    <name evidence="11" type="primary">rhlE</name>
    <name evidence="11" type="ORF">SPIROBIBN47_210168</name>
</gene>
<accession>A0A3P3XHH6</accession>
<sequence>MNFSSFSFDGTITKAIDRAGYTDATPIQAQAIGPILEGKDVLGLAQTGTGKTAAFALPMLQRLLTGKRCTARALILSPTRELAEQTRKAFEALGKETNLYALSIYGGVSTSAQIRSLKRDMPEILVACPGRLLDLMGQRVVSLKDIEMLVLDEADQMFDMGFLPSIRQIIEALPTGHQTLMFSATLPSEIRSLAREFQKDPVRIEIGNSRPVETVNHIVYPVMQADKYAVLASILQENATGQALIFTKTKHRAQKLATQLLDAGHSAAALHGNLSQGQRDKAMLKFRTGKARIMVATDIAARGIDISGISHVINFDMPDTAEAYTHRIGRTGRMMHSGIALTLATPDDRSMLKIIERLIGKPIEHKIVSLAEIDVTASIEEHQKVAWNQRGSYRLEHGERSDRRPDTHEARPGMHTNRPEARKSRPDSRGLKPFKQSGAQNGVSHGKTHDAAHNAVHHFRDTRNSAPNAALRSRDSRNAIRSAAPRSGGRYPKEYASIP</sequence>
<dbReference type="AlphaFoldDB" id="A0A3P3XHH6"/>
<dbReference type="Gene3D" id="3.40.50.300">
    <property type="entry name" value="P-loop containing nucleotide triphosphate hydrolases"/>
    <property type="match status" value="2"/>
</dbReference>
<dbReference type="InterPro" id="IPR044742">
    <property type="entry name" value="DEAD/DEAH_RhlB"/>
</dbReference>
<evidence type="ECO:0000259" key="9">
    <source>
        <dbReference type="PROSITE" id="PS51194"/>
    </source>
</evidence>